<dbReference type="SUPFAM" id="SSF56219">
    <property type="entry name" value="DNase I-like"/>
    <property type="match status" value="1"/>
</dbReference>
<dbReference type="Proteomes" id="UP000274756">
    <property type="component" value="Unassembled WGS sequence"/>
</dbReference>
<accession>A0A0N4U589</accession>
<dbReference type="Gene3D" id="3.60.10.10">
    <property type="entry name" value="Endonuclease/exonuclease/phosphatase"/>
    <property type="match status" value="1"/>
</dbReference>
<dbReference type="AlphaFoldDB" id="A0A0N4U589"/>
<dbReference type="OrthoDB" id="5867484at2759"/>
<protein>
    <submittedName>
        <fullName evidence="4">Endo/exonuclease/phosphatase domain-containing protein</fullName>
    </submittedName>
</protein>
<evidence type="ECO:0000313" key="2">
    <source>
        <dbReference type="Proteomes" id="UP000038040"/>
    </source>
</evidence>
<name>A0A0N4U589_DRAME</name>
<evidence type="ECO:0000313" key="1">
    <source>
        <dbReference type="EMBL" id="VDN56388.1"/>
    </source>
</evidence>
<gene>
    <name evidence="1" type="ORF">DME_LOCUS6361</name>
</gene>
<dbReference type="InterPro" id="IPR036691">
    <property type="entry name" value="Endo/exonu/phosph_ase_sf"/>
</dbReference>
<organism evidence="2 4">
    <name type="scientific">Dracunculus medinensis</name>
    <name type="common">Guinea worm</name>
    <dbReference type="NCBI Taxonomy" id="318479"/>
    <lineage>
        <taxon>Eukaryota</taxon>
        <taxon>Metazoa</taxon>
        <taxon>Ecdysozoa</taxon>
        <taxon>Nematoda</taxon>
        <taxon>Chromadorea</taxon>
        <taxon>Rhabditida</taxon>
        <taxon>Spirurina</taxon>
        <taxon>Dracunculoidea</taxon>
        <taxon>Dracunculidae</taxon>
        <taxon>Dracunculus</taxon>
    </lineage>
</organism>
<reference evidence="4" key="1">
    <citation type="submission" date="2017-02" db="UniProtKB">
        <authorList>
            <consortium name="WormBaseParasite"/>
        </authorList>
    </citation>
    <scope>IDENTIFICATION</scope>
</reference>
<reference evidence="1 3" key="2">
    <citation type="submission" date="2018-11" db="EMBL/GenBank/DDBJ databases">
        <authorList>
            <consortium name="Pathogen Informatics"/>
        </authorList>
    </citation>
    <scope>NUCLEOTIDE SEQUENCE [LARGE SCALE GENOMIC DNA]</scope>
</reference>
<evidence type="ECO:0000313" key="3">
    <source>
        <dbReference type="Proteomes" id="UP000274756"/>
    </source>
</evidence>
<dbReference type="Proteomes" id="UP000038040">
    <property type="component" value="Unplaced"/>
</dbReference>
<dbReference type="WBParaSite" id="DME_0000200101-mRNA-1">
    <property type="protein sequence ID" value="DME_0000200101-mRNA-1"/>
    <property type="gene ID" value="DME_0000200101"/>
</dbReference>
<proteinExistence type="predicted"/>
<evidence type="ECO:0000313" key="4">
    <source>
        <dbReference type="WBParaSite" id="DME_0000200101-mRNA-1"/>
    </source>
</evidence>
<keyword evidence="3" id="KW-1185">Reference proteome</keyword>
<sequence length="123" mass="13478">MAYARFKGKFCNISLISIYTPALLADDRDMFGAELRLLTKSLLKYGMVIIGGDWNARVGHAAAMASTIGKYGIGDRLPGTSNICNESTAQRDRNHYWSDMATGMQAAARLGDNTKLFCLLHKA</sequence>
<dbReference type="EMBL" id="UYYG01001155">
    <property type="protein sequence ID" value="VDN56388.1"/>
    <property type="molecule type" value="Genomic_DNA"/>
</dbReference>